<evidence type="ECO:0000313" key="3">
    <source>
        <dbReference type="EMBL" id="PJJ70388.1"/>
    </source>
</evidence>
<dbReference type="InterPro" id="IPR001387">
    <property type="entry name" value="Cro/C1-type_HTH"/>
</dbReference>
<dbReference type="GO" id="GO:0005829">
    <property type="term" value="C:cytosol"/>
    <property type="evidence" value="ECO:0007669"/>
    <property type="project" value="TreeGrafter"/>
</dbReference>
<dbReference type="SUPFAM" id="SSF47413">
    <property type="entry name" value="lambda repressor-like DNA-binding domains"/>
    <property type="match status" value="1"/>
</dbReference>
<organism evidence="3 4">
    <name type="scientific">Sediminihabitans luteus</name>
    <dbReference type="NCBI Taxonomy" id="1138585"/>
    <lineage>
        <taxon>Bacteria</taxon>
        <taxon>Bacillati</taxon>
        <taxon>Actinomycetota</taxon>
        <taxon>Actinomycetes</taxon>
        <taxon>Micrococcales</taxon>
        <taxon>Cellulomonadaceae</taxon>
        <taxon>Sediminihabitans</taxon>
    </lineage>
</organism>
<dbReference type="GO" id="GO:0003700">
    <property type="term" value="F:DNA-binding transcription factor activity"/>
    <property type="evidence" value="ECO:0007669"/>
    <property type="project" value="TreeGrafter"/>
</dbReference>
<dbReference type="EMBL" id="PGFE01000003">
    <property type="protein sequence ID" value="PJJ70388.1"/>
    <property type="molecule type" value="Genomic_DNA"/>
</dbReference>
<protein>
    <submittedName>
        <fullName evidence="3">XRE family transcriptional regulator</fullName>
    </submittedName>
</protein>
<dbReference type="RefSeq" id="WP_100423366.1">
    <property type="nucleotide sequence ID" value="NZ_BOOX01000001.1"/>
</dbReference>
<dbReference type="CDD" id="cd02209">
    <property type="entry name" value="cupin_XRE_C"/>
    <property type="match status" value="1"/>
</dbReference>
<evidence type="ECO:0000256" key="1">
    <source>
        <dbReference type="ARBA" id="ARBA00023125"/>
    </source>
</evidence>
<dbReference type="AlphaFoldDB" id="A0A2M9CES8"/>
<dbReference type="Pfam" id="PF07883">
    <property type="entry name" value="Cupin_2"/>
    <property type="match status" value="1"/>
</dbReference>
<evidence type="ECO:0000259" key="2">
    <source>
        <dbReference type="PROSITE" id="PS50943"/>
    </source>
</evidence>
<dbReference type="InterPro" id="IPR010982">
    <property type="entry name" value="Lambda_DNA-bd_dom_sf"/>
</dbReference>
<name>A0A2M9CES8_9CELL</name>
<dbReference type="Gene3D" id="1.10.260.40">
    <property type="entry name" value="lambda repressor-like DNA-binding domains"/>
    <property type="match status" value="1"/>
</dbReference>
<gene>
    <name evidence="3" type="ORF">CLV28_2223</name>
</gene>
<comment type="caution">
    <text evidence="3">The sequence shown here is derived from an EMBL/GenBank/DDBJ whole genome shotgun (WGS) entry which is preliminary data.</text>
</comment>
<dbReference type="Proteomes" id="UP000231693">
    <property type="component" value="Unassembled WGS sequence"/>
</dbReference>
<dbReference type="Pfam" id="PF01381">
    <property type="entry name" value="HTH_3"/>
    <property type="match status" value="1"/>
</dbReference>
<accession>A0A2M9CES8</accession>
<keyword evidence="1" id="KW-0238">DNA-binding</keyword>
<dbReference type="GO" id="GO:0003677">
    <property type="term" value="F:DNA binding"/>
    <property type="evidence" value="ECO:0007669"/>
    <property type="project" value="UniProtKB-KW"/>
</dbReference>
<dbReference type="SUPFAM" id="SSF51182">
    <property type="entry name" value="RmlC-like cupins"/>
    <property type="match status" value="1"/>
</dbReference>
<dbReference type="PANTHER" id="PTHR46797">
    <property type="entry name" value="HTH-TYPE TRANSCRIPTIONAL REGULATOR"/>
    <property type="match status" value="1"/>
</dbReference>
<reference evidence="3 4" key="1">
    <citation type="submission" date="2017-11" db="EMBL/GenBank/DDBJ databases">
        <title>Genomic Encyclopedia of Archaeal and Bacterial Type Strains, Phase II (KMG-II): From Individual Species to Whole Genera.</title>
        <authorList>
            <person name="Goeker M."/>
        </authorList>
    </citation>
    <scope>NUCLEOTIDE SEQUENCE [LARGE SCALE GENOMIC DNA]</scope>
    <source>
        <strain evidence="3 4">DSM 25478</strain>
    </source>
</reference>
<dbReference type="PROSITE" id="PS50943">
    <property type="entry name" value="HTH_CROC1"/>
    <property type="match status" value="1"/>
</dbReference>
<dbReference type="CDD" id="cd00093">
    <property type="entry name" value="HTH_XRE"/>
    <property type="match status" value="1"/>
</dbReference>
<evidence type="ECO:0000313" key="4">
    <source>
        <dbReference type="Proteomes" id="UP000231693"/>
    </source>
</evidence>
<dbReference type="InterPro" id="IPR013096">
    <property type="entry name" value="Cupin_2"/>
</dbReference>
<proteinExistence type="predicted"/>
<dbReference type="InterPro" id="IPR050807">
    <property type="entry name" value="TransReg_Diox_bact_type"/>
</dbReference>
<dbReference type="SMART" id="SM00530">
    <property type="entry name" value="HTH_XRE"/>
    <property type="match status" value="1"/>
</dbReference>
<dbReference type="Gene3D" id="2.60.120.10">
    <property type="entry name" value="Jelly Rolls"/>
    <property type="match status" value="1"/>
</dbReference>
<dbReference type="InterPro" id="IPR014710">
    <property type="entry name" value="RmlC-like_jellyroll"/>
</dbReference>
<keyword evidence="4" id="KW-1185">Reference proteome</keyword>
<dbReference type="PANTHER" id="PTHR46797:SF1">
    <property type="entry name" value="METHYLPHOSPHONATE SYNTHASE"/>
    <property type="match status" value="1"/>
</dbReference>
<feature type="domain" description="HTH cro/C1-type" evidence="2">
    <location>
        <begin position="16"/>
        <end position="70"/>
    </location>
</feature>
<dbReference type="OrthoDB" id="513181at2"/>
<dbReference type="InterPro" id="IPR011051">
    <property type="entry name" value="RmlC_Cupin_sf"/>
</dbReference>
<sequence length="189" mass="20575">MDDDLDAVLADVGPRLRETRRHRGRTLAEVAAETGLSISTLSRLESGARRASLDVLLPLARTYRVPLDDLVGAPAVSDPRVHPRPVRRNGMVYVPLTHPGSEVLAFKMILPPHDPDAPLTTRRHQGYEWVYVLAGVLRLQLDDVTTLVRAGEAAELDTRRPHALASGDGAATVELLAIVSPQGERIHLG</sequence>